<dbReference type="GO" id="GO:0009231">
    <property type="term" value="P:riboflavin biosynthetic process"/>
    <property type="evidence" value="ECO:0007669"/>
    <property type="project" value="UniProtKB-KW"/>
</dbReference>
<keyword evidence="5" id="KW-0686">Riboflavin biosynthesis</keyword>
<dbReference type="Proteomes" id="UP001515480">
    <property type="component" value="Unassembled WGS sequence"/>
</dbReference>
<keyword evidence="6" id="KW-0808">Transferase</keyword>
<name>A0AB34JMC6_PRYPA</name>
<proteinExistence type="predicted"/>
<evidence type="ECO:0000256" key="7">
    <source>
        <dbReference type="ARBA" id="ARBA00022737"/>
    </source>
</evidence>
<comment type="pathway">
    <text evidence="2">Cofactor biosynthesis; riboflavin biosynthesis; riboflavin from 2-hydroxy-3-oxobutyl phosphate and 5-amino-6-(D-ribitylamino)uracil: step 2/2.</text>
</comment>
<dbReference type="Pfam" id="PF00677">
    <property type="entry name" value="Lum_binding"/>
    <property type="match status" value="2"/>
</dbReference>
<dbReference type="EMBL" id="JBGBPQ010000007">
    <property type="protein sequence ID" value="KAL1521799.1"/>
    <property type="molecule type" value="Genomic_DNA"/>
</dbReference>
<dbReference type="AlphaFoldDB" id="A0AB34JMC6"/>
<keyword evidence="7" id="KW-0677">Repeat</keyword>
<dbReference type="PANTHER" id="PTHR21098:SF0">
    <property type="entry name" value="RIBOFLAVIN SYNTHASE"/>
    <property type="match status" value="1"/>
</dbReference>
<evidence type="ECO:0000256" key="5">
    <source>
        <dbReference type="ARBA" id="ARBA00022619"/>
    </source>
</evidence>
<dbReference type="SUPFAM" id="SSF63380">
    <property type="entry name" value="Riboflavin synthase domain-like"/>
    <property type="match status" value="2"/>
</dbReference>
<dbReference type="EC" id="2.5.1.9" evidence="3"/>
<feature type="signal peptide" evidence="8">
    <location>
        <begin position="1"/>
        <end position="17"/>
    </location>
</feature>
<organism evidence="10 11">
    <name type="scientific">Prymnesium parvum</name>
    <name type="common">Toxic golden alga</name>
    <dbReference type="NCBI Taxonomy" id="97485"/>
    <lineage>
        <taxon>Eukaryota</taxon>
        <taxon>Haptista</taxon>
        <taxon>Haptophyta</taxon>
        <taxon>Prymnesiophyceae</taxon>
        <taxon>Prymnesiales</taxon>
        <taxon>Prymnesiaceae</taxon>
        <taxon>Prymnesium</taxon>
    </lineage>
</organism>
<sequence length="260" mass="27991">MASLLLLLGVGVTWQRAAPPCFSTRCAERSARCLVPRAMFSGIVEEMGTVQRLEKVPKIELWDGSTGEGWEMDIAANVVIKDASLGCSIAVNGVCLTVTEFTESTFSVGLAPETIRRSNLAALTVGDPVNLERALASDGRNSGHFVQGHVDDVGVIEDLTPDGDSLYVKVRPPSRLLPYIVPKGFIAVDGTSLTVCDVDYAEGWFNFMLVAYTQQKIIIPQKKVGDAVNLEVDVISKYVEKSMASVLARLEALEAKLAGS</sequence>
<dbReference type="Gene3D" id="2.40.30.20">
    <property type="match status" value="2"/>
</dbReference>
<reference evidence="10 11" key="1">
    <citation type="journal article" date="2024" name="Science">
        <title>Giant polyketide synthase enzymes in the biosynthesis of giant marine polyether toxins.</title>
        <authorList>
            <person name="Fallon T.R."/>
            <person name="Shende V.V."/>
            <person name="Wierzbicki I.H."/>
            <person name="Pendleton A.L."/>
            <person name="Watervoot N.F."/>
            <person name="Auber R.P."/>
            <person name="Gonzalez D.J."/>
            <person name="Wisecaver J.H."/>
            <person name="Moore B.S."/>
        </authorList>
    </citation>
    <scope>NUCLEOTIDE SEQUENCE [LARGE SCALE GENOMIC DNA]</scope>
    <source>
        <strain evidence="10 11">12B1</strain>
    </source>
</reference>
<dbReference type="PIRSF" id="PIRSF000498">
    <property type="entry name" value="Riboflavin_syn_A"/>
    <property type="match status" value="1"/>
</dbReference>
<feature type="chain" id="PRO_5044238048" description="Riboflavin synthase" evidence="8">
    <location>
        <begin position="18"/>
        <end position="260"/>
    </location>
</feature>
<dbReference type="GO" id="GO:0004746">
    <property type="term" value="F:riboflavin synthase activity"/>
    <property type="evidence" value="ECO:0007669"/>
    <property type="project" value="UniProtKB-EC"/>
</dbReference>
<evidence type="ECO:0000256" key="3">
    <source>
        <dbReference type="ARBA" id="ARBA00012827"/>
    </source>
</evidence>
<feature type="domain" description="Lumazine-binding" evidence="9">
    <location>
        <begin position="39"/>
        <end position="144"/>
    </location>
</feature>
<evidence type="ECO:0000256" key="1">
    <source>
        <dbReference type="ARBA" id="ARBA00002803"/>
    </source>
</evidence>
<comment type="caution">
    <text evidence="10">The sequence shown here is derived from an EMBL/GenBank/DDBJ whole genome shotgun (WGS) entry which is preliminary data.</text>
</comment>
<evidence type="ECO:0000313" key="11">
    <source>
        <dbReference type="Proteomes" id="UP001515480"/>
    </source>
</evidence>
<evidence type="ECO:0000256" key="8">
    <source>
        <dbReference type="SAM" id="SignalP"/>
    </source>
</evidence>
<comment type="function">
    <text evidence="1">Catalyzes the dismutation of two molecules of 6,7-dimethyl-8-ribityllumazine, resulting in the formation of riboflavin and 5-amino-6-(D-ribitylamino)uracil.</text>
</comment>
<evidence type="ECO:0000256" key="6">
    <source>
        <dbReference type="ARBA" id="ARBA00022679"/>
    </source>
</evidence>
<protein>
    <recommendedName>
        <fullName evidence="4">Riboflavin synthase</fullName>
        <ecNumber evidence="3">2.5.1.9</ecNumber>
    </recommendedName>
</protein>
<keyword evidence="8" id="KW-0732">Signal</keyword>
<evidence type="ECO:0000256" key="2">
    <source>
        <dbReference type="ARBA" id="ARBA00004887"/>
    </source>
</evidence>
<evidence type="ECO:0000259" key="9">
    <source>
        <dbReference type="PROSITE" id="PS51177"/>
    </source>
</evidence>
<dbReference type="InterPro" id="IPR001783">
    <property type="entry name" value="Lumazine-bd"/>
</dbReference>
<evidence type="ECO:0000313" key="10">
    <source>
        <dbReference type="EMBL" id="KAL1521799.1"/>
    </source>
</evidence>
<evidence type="ECO:0000256" key="4">
    <source>
        <dbReference type="ARBA" id="ARBA00013950"/>
    </source>
</evidence>
<dbReference type="FunFam" id="2.40.30.20:FF:000003">
    <property type="entry name" value="Riboflavin synthase, alpha subunit"/>
    <property type="match status" value="1"/>
</dbReference>
<dbReference type="FunFam" id="2.40.30.20:FF:000004">
    <property type="entry name" value="Riboflavin synthase, alpha subunit"/>
    <property type="match status" value="1"/>
</dbReference>
<dbReference type="InterPro" id="IPR026017">
    <property type="entry name" value="Lumazine-bd_dom"/>
</dbReference>
<dbReference type="InterPro" id="IPR017938">
    <property type="entry name" value="Riboflavin_synthase-like_b-brl"/>
</dbReference>
<accession>A0AB34JMC6</accession>
<keyword evidence="11" id="KW-1185">Reference proteome</keyword>
<dbReference type="PANTHER" id="PTHR21098">
    <property type="entry name" value="RIBOFLAVIN SYNTHASE ALPHA CHAIN"/>
    <property type="match status" value="1"/>
</dbReference>
<dbReference type="InterPro" id="IPR023366">
    <property type="entry name" value="ATP_synth_asu-like_sf"/>
</dbReference>
<dbReference type="PROSITE" id="PS51177">
    <property type="entry name" value="LUMAZINE_BIND"/>
    <property type="match status" value="2"/>
</dbReference>
<dbReference type="NCBIfam" id="TIGR00187">
    <property type="entry name" value="ribE"/>
    <property type="match status" value="1"/>
</dbReference>
<feature type="domain" description="Lumazine-binding" evidence="9">
    <location>
        <begin position="145"/>
        <end position="243"/>
    </location>
</feature>
<dbReference type="CDD" id="cd00402">
    <property type="entry name" value="Riboflavin_synthase_like"/>
    <property type="match status" value="1"/>
</dbReference>
<dbReference type="NCBIfam" id="NF006767">
    <property type="entry name" value="PRK09289.1"/>
    <property type="match status" value="1"/>
</dbReference>
<gene>
    <name evidence="10" type="ORF">AB1Y20_021452</name>
</gene>